<dbReference type="CDD" id="cd07990">
    <property type="entry name" value="LPLAT_LCLAT1-like"/>
    <property type="match status" value="1"/>
</dbReference>
<evidence type="ECO:0000313" key="6">
    <source>
        <dbReference type="Proteomes" id="UP000694904"/>
    </source>
</evidence>
<feature type="domain" description="Phospholipid/glycerol acyltransferase" evidence="5">
    <location>
        <begin position="91"/>
        <end position="213"/>
    </location>
</feature>
<evidence type="ECO:0000256" key="3">
    <source>
        <dbReference type="ARBA" id="ARBA00023315"/>
    </source>
</evidence>
<dbReference type="Pfam" id="PF16076">
    <property type="entry name" value="Acyltransf_C"/>
    <property type="match status" value="1"/>
</dbReference>
<dbReference type="PANTHER" id="PTHR10983">
    <property type="entry name" value="1-ACYLGLYCEROL-3-PHOSPHATE ACYLTRANSFERASE-RELATED"/>
    <property type="match status" value="1"/>
</dbReference>
<dbReference type="GeneID" id="108613592"/>
<dbReference type="SUPFAM" id="SSF69593">
    <property type="entry name" value="Glycerol-3-phosphate (1)-acyltransferase"/>
    <property type="match status" value="1"/>
</dbReference>
<keyword evidence="4" id="KW-0472">Membrane</keyword>
<evidence type="ECO:0000259" key="5">
    <source>
        <dbReference type="SMART" id="SM00563"/>
    </source>
</evidence>
<evidence type="ECO:0000256" key="2">
    <source>
        <dbReference type="ARBA" id="ARBA00022679"/>
    </source>
</evidence>
<keyword evidence="6" id="KW-1185">Reference proteome</keyword>
<feature type="transmembrane region" description="Helical" evidence="4">
    <location>
        <begin position="343"/>
        <end position="362"/>
    </location>
</feature>
<dbReference type="Proteomes" id="UP000694904">
    <property type="component" value="Chromosome 4"/>
</dbReference>
<dbReference type="InterPro" id="IPR002123">
    <property type="entry name" value="Plipid/glycerol_acylTrfase"/>
</dbReference>
<reference evidence="6" key="2">
    <citation type="journal article" date="2016" name="G3 (Bethesda)">
        <title>Genome Evolution in Three Species of Cactophilic Drosophila.</title>
        <authorList>
            <person name="Sanchez-Flores A."/>
            <person name="Penazola F."/>
            <person name="Carpinteyro-Ponce J."/>
            <person name="Nazario-Yepiz N."/>
            <person name="Abreu-Goodger C."/>
            <person name="Machado C.A."/>
            <person name="Markow T.A."/>
        </authorList>
    </citation>
    <scope>NUCLEOTIDE SEQUENCE [LARGE SCALE GENOMIC DNA]</scope>
</reference>
<feature type="transmembrane region" description="Helical" evidence="4">
    <location>
        <begin position="316"/>
        <end position="337"/>
    </location>
</feature>
<comment type="similarity">
    <text evidence="1">Belongs to the 1-acyl-sn-glycerol-3-phosphate acyltransferase family.</text>
</comment>
<protein>
    <submittedName>
        <fullName evidence="7">1-acyl-sn-glycerol-3-phosphate acyltransferase gamma-like</fullName>
    </submittedName>
</protein>
<dbReference type="Pfam" id="PF01553">
    <property type="entry name" value="Acyltransferase"/>
    <property type="match status" value="1"/>
</dbReference>
<feature type="transmembrane region" description="Helical" evidence="4">
    <location>
        <begin position="51"/>
        <end position="70"/>
    </location>
</feature>
<proteinExistence type="inferred from homology"/>
<sequence>MVSVKALKRSMVARLIIAITFFSCGFGCNIVQCLLMLFIKPFSPSLYRSLIYYPLYAFYSQMVVLAEWYGGGRLHLYMDSEDFKHAGKEHGVVLMNHYYEIDWLVLWMLLDKLKMLGTSKAFAKKPIRYLPVLGWAWWMAEFVFLNRDFEKDKAIIAKQLKIIYSYPKPVWLLLTAEGTRFTPAKHEVALKFAKEKGLTPLKYHLIPRTRGFTTSLPTLRSICPAIYDMNVAFKADSDVPVNLNSVLTGETLNPYILVRRFPTEKIPTDEKEAAAWLHNLYVEKDRIIESFHESGSFFKTSGIKEMPCTVFEPRPISLLVFSTIGISSIGSLIYYLIVSLLSANLGGVIFVVALVVLFWVLLRKADNVTQVSKGSDYGVSDSKAKTN</sequence>
<dbReference type="InterPro" id="IPR032098">
    <property type="entry name" value="Acyltransf_C"/>
</dbReference>
<dbReference type="RefSeq" id="XP_017862637.1">
    <property type="nucleotide sequence ID" value="XM_018007148.1"/>
</dbReference>
<gene>
    <name evidence="7" type="primary">LOC108613592</name>
</gene>
<keyword evidence="2" id="KW-0808">Transferase</keyword>
<keyword evidence="4" id="KW-1133">Transmembrane helix</keyword>
<reference evidence="7" key="3">
    <citation type="submission" date="2025-08" db="UniProtKB">
        <authorList>
            <consortium name="RefSeq"/>
        </authorList>
    </citation>
    <scope>IDENTIFICATION</scope>
    <source>
        <tissue evidence="7">Whole organism</tissue>
    </source>
</reference>
<reference evidence="6" key="1">
    <citation type="journal article" date="1997" name="Nucleic Acids Res.">
        <title>tRNAscan-SE: a program for improved detection of transfer RNA genes in genomic sequence.</title>
        <authorList>
            <person name="Lowe T.M."/>
            <person name="Eddy S.R."/>
        </authorList>
    </citation>
    <scope>NUCLEOTIDE SEQUENCE [LARGE SCALE GENOMIC DNA]</scope>
</reference>
<dbReference type="SMART" id="SM00563">
    <property type="entry name" value="PlsC"/>
    <property type="match status" value="1"/>
</dbReference>
<dbReference type="PANTHER" id="PTHR10983:SF24">
    <property type="entry name" value="1-ACYLGLYCEROL-3-PHOSPHATE O-ACYLTRANSFERASE 3, ISOFORM E-RELATED"/>
    <property type="match status" value="1"/>
</dbReference>
<evidence type="ECO:0000256" key="4">
    <source>
        <dbReference type="SAM" id="Phobius"/>
    </source>
</evidence>
<evidence type="ECO:0000256" key="1">
    <source>
        <dbReference type="ARBA" id="ARBA00008655"/>
    </source>
</evidence>
<keyword evidence="4" id="KW-0812">Transmembrane</keyword>
<accession>A0ABM1P601</accession>
<feature type="transmembrane region" description="Helical" evidence="4">
    <location>
        <begin position="12"/>
        <end position="39"/>
    </location>
</feature>
<name>A0ABM1P601_DROAR</name>
<organism evidence="6 7">
    <name type="scientific">Drosophila arizonae</name>
    <name type="common">Fruit fly</name>
    <dbReference type="NCBI Taxonomy" id="7263"/>
    <lineage>
        <taxon>Eukaryota</taxon>
        <taxon>Metazoa</taxon>
        <taxon>Ecdysozoa</taxon>
        <taxon>Arthropoda</taxon>
        <taxon>Hexapoda</taxon>
        <taxon>Insecta</taxon>
        <taxon>Pterygota</taxon>
        <taxon>Neoptera</taxon>
        <taxon>Endopterygota</taxon>
        <taxon>Diptera</taxon>
        <taxon>Brachycera</taxon>
        <taxon>Muscomorpha</taxon>
        <taxon>Ephydroidea</taxon>
        <taxon>Drosophilidae</taxon>
        <taxon>Drosophila</taxon>
    </lineage>
</organism>
<keyword evidence="3" id="KW-0012">Acyltransferase</keyword>
<evidence type="ECO:0000313" key="7">
    <source>
        <dbReference type="RefSeq" id="XP_017862637.1"/>
    </source>
</evidence>